<sequence>MDKNTVTGLLLMAVVFFGFMWLTPRNTPESEPEDSGSVQATAPQVSSVDSLSDTEQEWLVKNIIEHGEQVVLADSTHAARLSDGAINLTAVGDSVSGTVAVDGKLLSWKDICRADLKKMSVQEQRKAIEMVRTASLSMGRYGKFSRFLSGTDSIINLENDVLKLQLSAKSGSITRAELKKYDTEYTPDESLKRKERVVIFENGSNTFDFQLPLPQSVSSADLYFTPKVVNDSTILMSLPVADGAFWGIEYTLPKGDSYVVGIKIVQQGMAQVVESNNRNLQINWHQDLIRQEKGKMFEERNSALYYKFAGGSVENLSESKNDSEERQAKIRWIGFKNQFFSTVLVSERAFNTADFQSTFLKNDPYLLKRFDTQAVVNDYDWRAEVPAQFSLFIGPNLYPLLSSLDKKTVADEDLNLTKLIPLGWSIFRWINTGIVIPIFNLLGSFISNYGIIILIMTILIKLVLFPLTYKSYKGQAKMRILAPDIKEINEKYPGNENAMIRQQKTMALYNKAGANPMAGCLPMMLQMPLLFAMFSFFPSAIELRGQSFLWVKDLAAPDAIISWSGNIPLVTEYFGNHISLFCLLMTVTNIIYTRVNMQNTPGQMPGMKWMMYLMPVMFMVFFNNYAAGLSYYYFLSLLITIVQTYAFRFVIKEEDVRRTMAENAKKPKKKSGFMARLEEMQRQQQAMMREQQKQRGNNRR</sequence>
<accession>A0AC61RBD0</accession>
<evidence type="ECO:0000313" key="2">
    <source>
        <dbReference type="Proteomes" id="UP000306319"/>
    </source>
</evidence>
<evidence type="ECO:0000313" key="1">
    <source>
        <dbReference type="EMBL" id="TGY77334.1"/>
    </source>
</evidence>
<organism evidence="1 2">
    <name type="scientific">Lepagella muris</name>
    <dbReference type="NCBI Taxonomy" id="3032870"/>
    <lineage>
        <taxon>Bacteria</taxon>
        <taxon>Pseudomonadati</taxon>
        <taxon>Bacteroidota</taxon>
        <taxon>Bacteroidia</taxon>
        <taxon>Bacteroidales</taxon>
        <taxon>Muribaculaceae</taxon>
        <taxon>Lepagella</taxon>
    </lineage>
</organism>
<dbReference type="Proteomes" id="UP000306319">
    <property type="component" value="Unassembled WGS sequence"/>
</dbReference>
<name>A0AC61RBD0_9BACT</name>
<gene>
    <name evidence="1" type="primary">yidC</name>
    <name evidence="1" type="ORF">E5331_14800</name>
</gene>
<keyword evidence="2" id="KW-1185">Reference proteome</keyword>
<dbReference type="EMBL" id="SRYB01000026">
    <property type="protein sequence ID" value="TGY77334.1"/>
    <property type="molecule type" value="Genomic_DNA"/>
</dbReference>
<proteinExistence type="predicted"/>
<reference evidence="1" key="1">
    <citation type="submission" date="2019-04" db="EMBL/GenBank/DDBJ databases">
        <title>Microbes associate with the intestines of laboratory mice.</title>
        <authorList>
            <person name="Navarre W."/>
            <person name="Wong E."/>
            <person name="Huang K."/>
            <person name="Tropini C."/>
            <person name="Ng K."/>
            <person name="Yu B."/>
        </authorList>
    </citation>
    <scope>NUCLEOTIDE SEQUENCE</scope>
    <source>
        <strain evidence="1">NM04_E33</strain>
    </source>
</reference>
<comment type="caution">
    <text evidence="1">The sequence shown here is derived from an EMBL/GenBank/DDBJ whole genome shotgun (WGS) entry which is preliminary data.</text>
</comment>
<protein>
    <submittedName>
        <fullName evidence="1">Membrane protein insertase YidC</fullName>
    </submittedName>
</protein>